<evidence type="ECO:0000256" key="1">
    <source>
        <dbReference type="ARBA" id="ARBA00004323"/>
    </source>
</evidence>
<keyword evidence="4 7" id="KW-0328">Glycosyltransferase</keyword>
<keyword evidence="5 7" id="KW-0808">Transferase</keyword>
<dbReference type="EC" id="2.4.1.-" evidence="7"/>
<proteinExistence type="inferred from homology"/>
<accession>A0A6A0GWY9</accession>
<protein>
    <recommendedName>
        <fullName evidence="7">Fucosyltransferase</fullName>
        <ecNumber evidence="7">2.4.1.-</ecNumber>
    </recommendedName>
</protein>
<dbReference type="SUPFAM" id="SSF53756">
    <property type="entry name" value="UDP-Glycosyltransferase/glycogen phosphorylase"/>
    <property type="match status" value="1"/>
</dbReference>
<dbReference type="GO" id="GO:0008417">
    <property type="term" value="F:fucosyltransferase activity"/>
    <property type="evidence" value="ECO:0007669"/>
    <property type="project" value="InterPro"/>
</dbReference>
<keyword evidence="7" id="KW-0812">Transmembrane</keyword>
<evidence type="ECO:0000313" key="9">
    <source>
        <dbReference type="EMBL" id="KAA0191567.1"/>
    </source>
</evidence>
<dbReference type="UniPathway" id="UPA00378"/>
<sequence>MNVELTSSTDSRSYYKWQLTVGLTSSTDTRSYCEDYVTEKLFMPLQLGVVPVVLGGADYNAIAPPESFVNALDFPTPEKLAQALLSIAANRTLYNRFFKWREHYSVQLGHPFDPMICDLCARLHGLPQQHERIQKT</sequence>
<evidence type="ECO:0000256" key="2">
    <source>
        <dbReference type="ARBA" id="ARBA00004922"/>
    </source>
</evidence>
<evidence type="ECO:0000256" key="6">
    <source>
        <dbReference type="ARBA" id="ARBA00023034"/>
    </source>
</evidence>
<name>A0A6A0GWY9_HYAAZ</name>
<evidence type="ECO:0000256" key="3">
    <source>
        <dbReference type="ARBA" id="ARBA00008919"/>
    </source>
</evidence>
<keyword evidence="6 7" id="KW-0333">Golgi apparatus</keyword>
<dbReference type="InterPro" id="IPR038577">
    <property type="entry name" value="GT10-like_C_sf"/>
</dbReference>
<dbReference type="GO" id="GO:0032580">
    <property type="term" value="C:Golgi cisterna membrane"/>
    <property type="evidence" value="ECO:0007669"/>
    <property type="project" value="UniProtKB-SubCell"/>
</dbReference>
<organism evidence="9">
    <name type="scientific">Hyalella azteca</name>
    <name type="common">Amphipod</name>
    <dbReference type="NCBI Taxonomy" id="294128"/>
    <lineage>
        <taxon>Eukaryota</taxon>
        <taxon>Metazoa</taxon>
        <taxon>Ecdysozoa</taxon>
        <taxon>Arthropoda</taxon>
        <taxon>Crustacea</taxon>
        <taxon>Multicrustacea</taxon>
        <taxon>Malacostraca</taxon>
        <taxon>Eumalacostraca</taxon>
        <taxon>Peracarida</taxon>
        <taxon>Amphipoda</taxon>
        <taxon>Senticaudata</taxon>
        <taxon>Talitrida</taxon>
        <taxon>Talitroidea</taxon>
        <taxon>Hyalellidae</taxon>
        <taxon>Hyalella</taxon>
    </lineage>
</organism>
<comment type="caution">
    <text evidence="9">The sequence shown here is derived from an EMBL/GenBank/DDBJ whole genome shotgun (WGS) entry which is preliminary data.</text>
</comment>
<reference evidence="9" key="2">
    <citation type="journal article" date="2018" name="Environ. Sci. Technol.">
        <title>The Toxicogenome of Hyalella azteca: A Model for Sediment Ecotoxicology and Evolutionary Toxicology.</title>
        <authorList>
            <person name="Poynton H.C."/>
            <person name="Hasenbein S."/>
            <person name="Benoit J.B."/>
            <person name="Sepulveda M.S."/>
            <person name="Poelchau M.F."/>
            <person name="Hughes D.S.T."/>
            <person name="Murali S.C."/>
            <person name="Chen S."/>
            <person name="Glastad K.M."/>
            <person name="Goodisman M.A.D."/>
            <person name="Werren J.H."/>
            <person name="Vineis J.H."/>
            <person name="Bowen J.L."/>
            <person name="Friedrich M."/>
            <person name="Jones J."/>
            <person name="Robertson H.M."/>
            <person name="Feyereisen R."/>
            <person name="Mechler-Hickson A."/>
            <person name="Mathers N."/>
            <person name="Lee C.E."/>
            <person name="Colbourne J.K."/>
            <person name="Biales A."/>
            <person name="Johnston J.S."/>
            <person name="Wellborn G.A."/>
            <person name="Rosendale A.J."/>
            <person name="Cridge A.G."/>
            <person name="Munoz-Torres M.C."/>
            <person name="Bain P.A."/>
            <person name="Manny A.R."/>
            <person name="Major K.M."/>
            <person name="Lambert F.N."/>
            <person name="Vulpe C.D."/>
            <person name="Tuck P."/>
            <person name="Blalock B.J."/>
            <person name="Lin Y.Y."/>
            <person name="Smith M.E."/>
            <person name="Ochoa-Acuna H."/>
            <person name="Chen M.M."/>
            <person name="Childers C.P."/>
            <person name="Qu J."/>
            <person name="Dugan S."/>
            <person name="Lee S.L."/>
            <person name="Chao H."/>
            <person name="Dinh H."/>
            <person name="Han Y."/>
            <person name="Doddapaneni H."/>
            <person name="Worley K.C."/>
            <person name="Muzny D.M."/>
            <person name="Gibbs R.A."/>
            <person name="Richards S."/>
        </authorList>
    </citation>
    <scope>NUCLEOTIDE SEQUENCE</scope>
    <source>
        <strain evidence="9">HAZT.00-mixed</strain>
        <tissue evidence="9">Whole organism</tissue>
    </source>
</reference>
<reference evidence="9" key="3">
    <citation type="submission" date="2019-06" db="EMBL/GenBank/DDBJ databases">
        <authorList>
            <person name="Poynton C."/>
            <person name="Hasenbein S."/>
            <person name="Benoit J.B."/>
            <person name="Sepulveda M.S."/>
            <person name="Poelchau M.F."/>
            <person name="Murali S.C."/>
            <person name="Chen S."/>
            <person name="Glastad K.M."/>
            <person name="Werren J.H."/>
            <person name="Vineis J.H."/>
            <person name="Bowen J.L."/>
            <person name="Friedrich M."/>
            <person name="Jones J."/>
            <person name="Robertson H.M."/>
            <person name="Feyereisen R."/>
            <person name="Mechler-Hickson A."/>
            <person name="Mathers N."/>
            <person name="Lee C.E."/>
            <person name="Colbourne J.K."/>
            <person name="Biales A."/>
            <person name="Johnston J.S."/>
            <person name="Wellborn G.A."/>
            <person name="Rosendale A.J."/>
            <person name="Cridge A.G."/>
            <person name="Munoz-Torres M.C."/>
            <person name="Bain P.A."/>
            <person name="Manny A.R."/>
            <person name="Major K.M."/>
            <person name="Lambert F.N."/>
            <person name="Vulpe C.D."/>
            <person name="Tuck P."/>
            <person name="Blalock B.J."/>
            <person name="Lin Y.-Y."/>
            <person name="Smith M.E."/>
            <person name="Ochoa-Acuna H."/>
            <person name="Chen M.-J.M."/>
            <person name="Childers C.P."/>
            <person name="Qu J."/>
            <person name="Dugan S."/>
            <person name="Lee S.L."/>
            <person name="Chao H."/>
            <person name="Dinh H."/>
            <person name="Han Y."/>
            <person name="Doddapaneni H."/>
            <person name="Worley K.C."/>
            <person name="Muzny D.M."/>
            <person name="Gibbs R.A."/>
            <person name="Richards S."/>
        </authorList>
    </citation>
    <scope>NUCLEOTIDE SEQUENCE</scope>
    <source>
        <strain evidence="9">HAZT.00-mixed</strain>
        <tissue evidence="9">Whole organism</tissue>
    </source>
</reference>
<dbReference type="InterPro" id="IPR001503">
    <property type="entry name" value="Glyco_trans_10"/>
</dbReference>
<dbReference type="PANTHER" id="PTHR48438">
    <property type="entry name" value="ALPHA-(1,3)-FUCOSYLTRANSFERASE C-RELATED"/>
    <property type="match status" value="1"/>
</dbReference>
<evidence type="ECO:0000256" key="4">
    <source>
        <dbReference type="ARBA" id="ARBA00022676"/>
    </source>
</evidence>
<keyword evidence="7" id="KW-0472">Membrane</keyword>
<feature type="domain" description="Fucosyltransferase C-terminal" evidence="8">
    <location>
        <begin position="31"/>
        <end position="132"/>
    </location>
</feature>
<dbReference type="Pfam" id="PF00852">
    <property type="entry name" value="Glyco_transf_10"/>
    <property type="match status" value="1"/>
</dbReference>
<dbReference type="EMBL" id="JQDR03012222">
    <property type="protein sequence ID" value="KAA0191567.1"/>
    <property type="molecule type" value="Genomic_DNA"/>
</dbReference>
<dbReference type="GO" id="GO:0000139">
    <property type="term" value="C:Golgi membrane"/>
    <property type="evidence" value="ECO:0007669"/>
    <property type="project" value="UniProtKB-SubCell"/>
</dbReference>
<dbReference type="Proteomes" id="UP000711488">
    <property type="component" value="Unassembled WGS sequence"/>
</dbReference>
<evidence type="ECO:0000259" key="8">
    <source>
        <dbReference type="Pfam" id="PF00852"/>
    </source>
</evidence>
<reference evidence="9" key="1">
    <citation type="submission" date="2014-08" db="EMBL/GenBank/DDBJ databases">
        <authorList>
            <person name="Murali S."/>
            <person name="Richards S."/>
            <person name="Bandaranaike D."/>
            <person name="Bellair M."/>
            <person name="Blankenburg K."/>
            <person name="Chao H."/>
            <person name="Dinh H."/>
            <person name="Doddapaneni H."/>
            <person name="Dugan-Rocha S."/>
            <person name="Elkadiri S."/>
            <person name="Gnanaolivu R."/>
            <person name="Hughes D."/>
            <person name="Lee S."/>
            <person name="Li M."/>
            <person name="Ming W."/>
            <person name="Munidasa M."/>
            <person name="Muniz J."/>
            <person name="Nguyen L."/>
            <person name="Osuji N."/>
            <person name="Pu L.-L."/>
            <person name="Puazo M."/>
            <person name="Skinner E."/>
            <person name="Qu C."/>
            <person name="Quiroz J."/>
            <person name="Raj R."/>
            <person name="Weissenberger G."/>
            <person name="Xin Y."/>
            <person name="Zou X."/>
            <person name="Han Y."/>
            <person name="Worley K."/>
            <person name="Muzny D."/>
            <person name="Gibbs R."/>
        </authorList>
    </citation>
    <scope>NUCLEOTIDE SEQUENCE</scope>
    <source>
        <strain evidence="9">HAZT.00-mixed</strain>
        <tissue evidence="9">Whole organism</tissue>
    </source>
</reference>
<gene>
    <name evidence="9" type="ORF">HAZT_HAZT005183</name>
</gene>
<dbReference type="AlphaFoldDB" id="A0A6A0GWY9"/>
<dbReference type="Gene3D" id="3.40.50.11660">
    <property type="entry name" value="Glycosyl transferase family 10, C-terminal domain"/>
    <property type="match status" value="1"/>
</dbReference>
<comment type="subcellular location">
    <subcellularLocation>
        <location evidence="1">Golgi apparatus membrane</location>
        <topology evidence="1">Single-pass type II membrane protein</topology>
    </subcellularLocation>
    <subcellularLocation>
        <location evidence="7">Golgi apparatus</location>
        <location evidence="7">Golgi stack membrane</location>
        <topology evidence="7">Single-pass type II membrane protein</topology>
    </subcellularLocation>
</comment>
<comment type="pathway">
    <text evidence="2">Protein modification; protein glycosylation.</text>
</comment>
<evidence type="ECO:0000256" key="5">
    <source>
        <dbReference type="ARBA" id="ARBA00022679"/>
    </source>
</evidence>
<dbReference type="InterPro" id="IPR055270">
    <property type="entry name" value="Glyco_tran_10_C"/>
</dbReference>
<comment type="similarity">
    <text evidence="3 7">Belongs to the glycosyltransferase 10 family.</text>
</comment>
<evidence type="ECO:0000256" key="7">
    <source>
        <dbReference type="RuleBase" id="RU003832"/>
    </source>
</evidence>
<dbReference type="PANTHER" id="PTHR48438:SF1">
    <property type="entry name" value="ALPHA-(1,3)-FUCOSYLTRANSFERASE C-RELATED"/>
    <property type="match status" value="1"/>
</dbReference>